<organism evidence="2">
    <name type="scientific">Albugo laibachii Nc14</name>
    <dbReference type="NCBI Taxonomy" id="890382"/>
    <lineage>
        <taxon>Eukaryota</taxon>
        <taxon>Sar</taxon>
        <taxon>Stramenopiles</taxon>
        <taxon>Oomycota</taxon>
        <taxon>Peronosporomycetes</taxon>
        <taxon>Albuginales</taxon>
        <taxon>Albuginaceae</taxon>
        <taxon>Albugo</taxon>
    </lineage>
</organism>
<gene>
    <name evidence="2" type="primary">AlNc14C10G1295</name>
    <name evidence="2" type="ORF">ALNC14_014860</name>
</gene>
<name>F0W2Q7_9STRA</name>
<proteinExistence type="predicted"/>
<evidence type="ECO:0000313" key="2">
    <source>
        <dbReference type="EMBL" id="CCA15343.1"/>
    </source>
</evidence>
<dbReference type="EMBL" id="FR824055">
    <property type="protein sequence ID" value="CCA15343.1"/>
    <property type="molecule type" value="Genomic_DNA"/>
</dbReference>
<feature type="region of interest" description="Disordered" evidence="1">
    <location>
        <begin position="1"/>
        <end position="21"/>
    </location>
</feature>
<sequence>MSPSSDQKPPSSPSIPEKNSVAATNVASHVAPIQSAVNDSVQASQEMYTQSKREIKNVVEFTRETIHSAGSKAYKSTRSFIRPIKQIFEDAESEKGTILRRQIAIAREHVNVQAYRAQIHMNETKRFVCQQTAPLRVAWTKAKKQTTEMSNFARAHPSTALVSAAVVTGVPSLVLRMPQQ</sequence>
<dbReference type="AlphaFoldDB" id="F0W2Q7"/>
<evidence type="ECO:0000256" key="1">
    <source>
        <dbReference type="SAM" id="MobiDB-lite"/>
    </source>
</evidence>
<reference evidence="2" key="1">
    <citation type="journal article" date="2011" name="PLoS Biol.">
        <title>Gene gain and loss during evolution of obligate parasitism in the white rust pathogen of Arabidopsis thaliana.</title>
        <authorList>
            <person name="Kemen E."/>
            <person name="Gardiner A."/>
            <person name="Schultz-Larsen T."/>
            <person name="Kemen A.C."/>
            <person name="Balmuth A.L."/>
            <person name="Robert-Seilaniantz A."/>
            <person name="Bailey K."/>
            <person name="Holub E."/>
            <person name="Studholme D.J."/>
            <person name="Maclean D."/>
            <person name="Jones J.D."/>
        </authorList>
    </citation>
    <scope>NUCLEOTIDE SEQUENCE</scope>
</reference>
<reference evidence="2" key="2">
    <citation type="submission" date="2011-02" db="EMBL/GenBank/DDBJ databases">
        <authorList>
            <person name="MacLean D."/>
        </authorList>
    </citation>
    <scope>NUCLEOTIDE SEQUENCE</scope>
</reference>
<dbReference type="HOGENOM" id="CLU_1498914_0_0_1"/>
<protein>
    <submittedName>
        <fullName evidence="2">Uncharacterized protein AlNc14C10G1295</fullName>
    </submittedName>
</protein>
<accession>F0W2Q7</accession>